<reference evidence="1 2" key="1">
    <citation type="submission" date="2020-03" db="EMBL/GenBank/DDBJ databases">
        <title>The role of nitrogen metabolism on polyethylene biodegradation.</title>
        <authorList>
            <person name="Peixoto J."/>
            <person name="Vizzotto C.S."/>
            <person name="Ramos A."/>
            <person name="Alves G."/>
            <person name="Steindorff A."/>
            <person name="Kruger R."/>
        </authorList>
    </citation>
    <scope>NUCLEOTIDE SEQUENCE [LARGE SCALE GENOMIC DNA]</scope>
    <source>
        <strain evidence="1 2">PE63</strain>
    </source>
</reference>
<sequence>MAITEFGKAVRKARIDADVTLASMAEELQTTPSFLSAMEMGRKKIPDAWVSSIESYFVRRGVSVRLRELADVANKSVNLDGLDPAQQMLVAGFARVNMSETELTHFQQLLSTIKKKEP</sequence>
<dbReference type="InterPro" id="IPR010982">
    <property type="entry name" value="Lambda_DNA-bd_dom_sf"/>
</dbReference>
<evidence type="ECO:0000313" key="1">
    <source>
        <dbReference type="EMBL" id="MBS3018699.1"/>
    </source>
</evidence>
<dbReference type="EMBL" id="JAANES010000001">
    <property type="protein sequence ID" value="MBS3018699.1"/>
    <property type="molecule type" value="Genomic_DNA"/>
</dbReference>
<gene>
    <name evidence="1" type="ORF">DJFAAGMI_01431</name>
</gene>
<comment type="caution">
    <text evidence="1">The sequence shown here is derived from an EMBL/GenBank/DDBJ whole genome shotgun (WGS) entry which is preliminary data.</text>
</comment>
<dbReference type="RefSeq" id="WP_211456505.1">
    <property type="nucleotide sequence ID" value="NZ_JAANES010000001.1"/>
</dbReference>
<proteinExistence type="predicted"/>
<accession>A0ABS5LQQ6</accession>
<dbReference type="Gene3D" id="1.10.260.40">
    <property type="entry name" value="lambda repressor-like DNA-binding domains"/>
    <property type="match status" value="1"/>
</dbReference>
<protein>
    <recommendedName>
        <fullName evidence="3">XRE family transcriptional regulator</fullName>
    </recommendedName>
</protein>
<keyword evidence="2" id="KW-1185">Reference proteome</keyword>
<organism evidence="1 2">
    <name type="scientific">Comamonas brasiliensis</name>
    <dbReference type="NCBI Taxonomy" id="1812482"/>
    <lineage>
        <taxon>Bacteria</taxon>
        <taxon>Pseudomonadati</taxon>
        <taxon>Pseudomonadota</taxon>
        <taxon>Betaproteobacteria</taxon>
        <taxon>Burkholderiales</taxon>
        <taxon>Comamonadaceae</taxon>
        <taxon>Comamonas</taxon>
    </lineage>
</organism>
<evidence type="ECO:0008006" key="3">
    <source>
        <dbReference type="Google" id="ProtNLM"/>
    </source>
</evidence>
<dbReference type="Proteomes" id="UP001647436">
    <property type="component" value="Unassembled WGS sequence"/>
</dbReference>
<name>A0ABS5LQQ6_9BURK</name>
<dbReference type="InterPro" id="IPR001387">
    <property type="entry name" value="Cro/C1-type_HTH"/>
</dbReference>
<evidence type="ECO:0000313" key="2">
    <source>
        <dbReference type="Proteomes" id="UP001647436"/>
    </source>
</evidence>
<dbReference type="SUPFAM" id="SSF47413">
    <property type="entry name" value="lambda repressor-like DNA-binding domains"/>
    <property type="match status" value="1"/>
</dbReference>
<dbReference type="CDD" id="cd00093">
    <property type="entry name" value="HTH_XRE"/>
    <property type="match status" value="1"/>
</dbReference>